<dbReference type="Pfam" id="PF22752">
    <property type="entry name" value="DUF488-N3i"/>
    <property type="match status" value="1"/>
</dbReference>
<protein>
    <submittedName>
        <fullName evidence="1">Uncharacterized protein YeaO (DUF488 family)</fullName>
    </submittedName>
</protein>
<dbReference type="OrthoDB" id="9790745at2"/>
<dbReference type="EMBL" id="SGXC01000002">
    <property type="protein sequence ID" value="RZS81877.1"/>
    <property type="molecule type" value="Genomic_DNA"/>
</dbReference>
<dbReference type="RefSeq" id="WP_130360328.1">
    <property type="nucleotide sequence ID" value="NZ_SGXC01000002.1"/>
</dbReference>
<organism evidence="1 2">
    <name type="scientific">Pigmentiphaga kullae</name>
    <dbReference type="NCBI Taxonomy" id="151784"/>
    <lineage>
        <taxon>Bacteria</taxon>
        <taxon>Pseudomonadati</taxon>
        <taxon>Pseudomonadota</taxon>
        <taxon>Betaproteobacteria</taxon>
        <taxon>Burkholderiales</taxon>
        <taxon>Alcaligenaceae</taxon>
        <taxon>Pigmentiphaga</taxon>
    </lineage>
</organism>
<dbReference type="PANTHER" id="PTHR36849:SF1">
    <property type="entry name" value="CYTOPLASMIC PROTEIN"/>
    <property type="match status" value="1"/>
</dbReference>
<dbReference type="Proteomes" id="UP000292445">
    <property type="component" value="Unassembled WGS sequence"/>
</dbReference>
<dbReference type="AlphaFoldDB" id="A0A4Q7NGM2"/>
<dbReference type="InterPro" id="IPR052552">
    <property type="entry name" value="YeaO-like"/>
</dbReference>
<comment type="caution">
    <text evidence="1">The sequence shown here is derived from an EMBL/GenBank/DDBJ whole genome shotgun (WGS) entry which is preliminary data.</text>
</comment>
<sequence length="127" mass="14703">MKPEIELHRVYDHAGVAPGRYRVLVDRLWPRGVRREDLAYDAWPKDLAPSPELRRWFGHRPERWAEFHERYAAELKGDAQRQGLSALLRDAGSRPIALLYGAKDPDHNHALVLRDALLRTARHSHSS</sequence>
<evidence type="ECO:0000313" key="1">
    <source>
        <dbReference type="EMBL" id="RZS81877.1"/>
    </source>
</evidence>
<name>A0A4Q7NGM2_9BURK</name>
<dbReference type="PANTHER" id="PTHR36849">
    <property type="entry name" value="CYTOPLASMIC PROTEIN-RELATED"/>
    <property type="match status" value="1"/>
</dbReference>
<accession>A0A4Q7NGM2</accession>
<evidence type="ECO:0000313" key="2">
    <source>
        <dbReference type="Proteomes" id="UP000292445"/>
    </source>
</evidence>
<reference evidence="1 2" key="1">
    <citation type="submission" date="2019-02" db="EMBL/GenBank/DDBJ databases">
        <title>Genomic Encyclopedia of Type Strains, Phase IV (KMG-IV): sequencing the most valuable type-strain genomes for metagenomic binning, comparative biology and taxonomic classification.</title>
        <authorList>
            <person name="Goeker M."/>
        </authorList>
    </citation>
    <scope>NUCLEOTIDE SEQUENCE [LARGE SCALE GENOMIC DNA]</scope>
    <source>
        <strain evidence="1 2">K24</strain>
    </source>
</reference>
<gene>
    <name evidence="1" type="ORF">EV675_4507</name>
</gene>
<proteinExistence type="predicted"/>
<keyword evidence="2" id="KW-1185">Reference proteome</keyword>